<dbReference type="KEGG" id="mgin:FRZ54_22465"/>
<dbReference type="PIRSF" id="PIRSF018266">
    <property type="entry name" value="FecR"/>
    <property type="match status" value="1"/>
</dbReference>
<dbReference type="Pfam" id="PF16344">
    <property type="entry name" value="FecR_C"/>
    <property type="match status" value="1"/>
</dbReference>
<keyword evidence="1" id="KW-0812">Transmembrane</keyword>
<proteinExistence type="predicted"/>
<dbReference type="RefSeq" id="WP_147034048.1">
    <property type="nucleotide sequence ID" value="NZ_CP042436.1"/>
</dbReference>
<name>A0A5B8V128_9SPHI</name>
<keyword evidence="1" id="KW-0472">Membrane</keyword>
<feature type="domain" description="Protein FecR C-terminal" evidence="3">
    <location>
        <begin position="252"/>
        <end position="321"/>
    </location>
</feature>
<gene>
    <name evidence="4" type="ORF">FRZ54_22465</name>
</gene>
<dbReference type="Gene3D" id="2.60.120.1440">
    <property type="match status" value="1"/>
</dbReference>
<protein>
    <submittedName>
        <fullName evidence="4">DUF4974 domain-containing protein</fullName>
    </submittedName>
</protein>
<dbReference type="InterPro" id="IPR012373">
    <property type="entry name" value="Ferrdict_sens_TM"/>
</dbReference>
<accession>A0A5B8V128</accession>
<evidence type="ECO:0000256" key="1">
    <source>
        <dbReference type="SAM" id="Phobius"/>
    </source>
</evidence>
<dbReference type="InterPro" id="IPR032508">
    <property type="entry name" value="FecR_C"/>
</dbReference>
<organism evidence="4 5">
    <name type="scientific">Mucilaginibacter ginsenosidivorans</name>
    <dbReference type="NCBI Taxonomy" id="398053"/>
    <lineage>
        <taxon>Bacteria</taxon>
        <taxon>Pseudomonadati</taxon>
        <taxon>Bacteroidota</taxon>
        <taxon>Sphingobacteriia</taxon>
        <taxon>Sphingobacteriales</taxon>
        <taxon>Sphingobacteriaceae</taxon>
        <taxon>Mucilaginibacter</taxon>
    </lineage>
</organism>
<sequence length="327" mass="36674">METKRLNYLLDRYYKGICTPDEDAELNAWYQSLDVNDRSFEDIIRSAGGEDELAKDMFVRFRGRIDKEAGIRRINPIRWITRVAAVLVGFGLLAGAYYLFNRVEPAPNRIAVAVPEKKNENQFITLADGSKVVLRHGSTLHYPAAFNRSKREVELIGEAYFDIHHDENKPFVIHTGTIKTTVLGTAFDIAAYPSQKKVVVTVTRGKVKVEDDHKILVILTPNEQVVCDNRTAVAQKTKVEASKSLTWAGSDMVFDGESFKSIATLLGKRYQVTIEFKNPALEQCPITASFTGTETLKEILEILCTARGTTYKFENAQKITIDGNGCN</sequence>
<dbReference type="PANTHER" id="PTHR30273:SF2">
    <property type="entry name" value="PROTEIN FECR"/>
    <property type="match status" value="1"/>
</dbReference>
<reference evidence="4 5" key="1">
    <citation type="journal article" date="2017" name="Curr. Microbiol.">
        <title>Mucilaginibacter ginsenosidivorans sp. nov., Isolated from Soil of Ginseng Field.</title>
        <authorList>
            <person name="Kim M.M."/>
            <person name="Siddiqi M.Z."/>
            <person name="Im W.T."/>
        </authorList>
    </citation>
    <scope>NUCLEOTIDE SEQUENCE [LARGE SCALE GENOMIC DNA]</scope>
    <source>
        <strain evidence="4 5">Gsoil 3017</strain>
    </source>
</reference>
<dbReference type="Pfam" id="PF04773">
    <property type="entry name" value="FecR"/>
    <property type="match status" value="1"/>
</dbReference>
<dbReference type="OrthoDB" id="642683at2"/>
<keyword evidence="5" id="KW-1185">Reference proteome</keyword>
<keyword evidence="1" id="KW-1133">Transmembrane helix</keyword>
<evidence type="ECO:0000259" key="3">
    <source>
        <dbReference type="Pfam" id="PF16344"/>
    </source>
</evidence>
<dbReference type="Proteomes" id="UP000321479">
    <property type="component" value="Chromosome"/>
</dbReference>
<dbReference type="EMBL" id="CP042436">
    <property type="protein sequence ID" value="QEC65217.1"/>
    <property type="molecule type" value="Genomic_DNA"/>
</dbReference>
<dbReference type="GO" id="GO:0016989">
    <property type="term" value="F:sigma factor antagonist activity"/>
    <property type="evidence" value="ECO:0007669"/>
    <property type="project" value="TreeGrafter"/>
</dbReference>
<dbReference type="PANTHER" id="PTHR30273">
    <property type="entry name" value="PERIPLASMIC SIGNAL SENSOR AND SIGMA FACTOR ACTIVATOR FECR-RELATED"/>
    <property type="match status" value="1"/>
</dbReference>
<evidence type="ECO:0000313" key="5">
    <source>
        <dbReference type="Proteomes" id="UP000321479"/>
    </source>
</evidence>
<evidence type="ECO:0000259" key="2">
    <source>
        <dbReference type="Pfam" id="PF04773"/>
    </source>
</evidence>
<dbReference type="AlphaFoldDB" id="A0A5B8V128"/>
<dbReference type="InterPro" id="IPR006860">
    <property type="entry name" value="FecR"/>
</dbReference>
<feature type="transmembrane region" description="Helical" evidence="1">
    <location>
        <begin position="79"/>
        <end position="100"/>
    </location>
</feature>
<dbReference type="Gene3D" id="3.55.50.30">
    <property type="match status" value="1"/>
</dbReference>
<evidence type="ECO:0000313" key="4">
    <source>
        <dbReference type="EMBL" id="QEC65217.1"/>
    </source>
</evidence>
<feature type="domain" description="FecR protein" evidence="2">
    <location>
        <begin position="119"/>
        <end position="208"/>
    </location>
</feature>